<dbReference type="Pfam" id="PF03683">
    <property type="entry name" value="UPF0175"/>
    <property type="match status" value="1"/>
</dbReference>
<dbReference type="InterPro" id="IPR005368">
    <property type="entry name" value="UPF0175"/>
</dbReference>
<gene>
    <name evidence="1" type="ORF">ALLGJMBF_00003</name>
    <name evidence="2" type="ORF">IFCJBCHD_00001</name>
    <name evidence="3" type="ORF">KJPMONCH_00008</name>
</gene>
<evidence type="ECO:0008006" key="4">
    <source>
        <dbReference type="Google" id="ProtNLM"/>
    </source>
</evidence>
<dbReference type="EMBL" id="MT630860">
    <property type="protein sequence ID" value="QNO43751.1"/>
    <property type="molecule type" value="Genomic_DNA"/>
</dbReference>
<accession>A0A7G9YEC5</accession>
<protein>
    <recommendedName>
        <fullName evidence="4">Ribbon-helix-helix protein CopG domain-containing protein</fullName>
    </recommendedName>
</protein>
<evidence type="ECO:0000313" key="1">
    <source>
        <dbReference type="EMBL" id="QNO43751.1"/>
    </source>
</evidence>
<evidence type="ECO:0000313" key="2">
    <source>
        <dbReference type="EMBL" id="QNO43836.1"/>
    </source>
</evidence>
<name>A0A7G9YEC5_9EURY</name>
<proteinExistence type="predicted"/>
<dbReference type="EMBL" id="MT630868">
    <property type="protein sequence ID" value="QNO43836.1"/>
    <property type="molecule type" value="Genomic_DNA"/>
</dbReference>
<evidence type="ECO:0000313" key="3">
    <source>
        <dbReference type="EMBL" id="QNO46359.1"/>
    </source>
</evidence>
<sequence length="96" mass="10794">MSMTISVRYEPKQDLDFITGVLGLTRSETLRSLIDEGRKMKALQLYRHGKVSLGLGAKVAKLTLSEFLDLLKEHNVKLNIDVEDAKSALAYSREDL</sequence>
<dbReference type="AlphaFoldDB" id="A0A7G9YEC5"/>
<organism evidence="3">
    <name type="scientific">Candidatus Methanogaster sp. ANME-2c ERB4</name>
    <dbReference type="NCBI Taxonomy" id="2759911"/>
    <lineage>
        <taxon>Archaea</taxon>
        <taxon>Methanobacteriati</taxon>
        <taxon>Methanobacteriota</taxon>
        <taxon>Stenosarchaea group</taxon>
        <taxon>Methanomicrobia</taxon>
        <taxon>Methanosarcinales</taxon>
        <taxon>ANME-2 cluster</taxon>
        <taxon>Candidatus Methanogasteraceae</taxon>
        <taxon>Candidatus Methanogaster</taxon>
    </lineage>
</organism>
<reference evidence="3" key="1">
    <citation type="submission" date="2020-06" db="EMBL/GenBank/DDBJ databases">
        <title>Unique genomic features of the anaerobic methanotrophic archaea.</title>
        <authorList>
            <person name="Chadwick G.L."/>
            <person name="Skennerton C.T."/>
            <person name="Laso-Perez R."/>
            <person name="Leu A.O."/>
            <person name="Speth D.R."/>
            <person name="Yu H."/>
            <person name="Morgan-Lang C."/>
            <person name="Hatzenpichler R."/>
            <person name="Goudeau D."/>
            <person name="Malmstrom R."/>
            <person name="Brazelton W.J."/>
            <person name="Woyke T."/>
            <person name="Hallam S.J."/>
            <person name="Tyson G.W."/>
            <person name="Wegener G."/>
            <person name="Boetius A."/>
            <person name="Orphan V."/>
        </authorList>
    </citation>
    <scope>NUCLEOTIDE SEQUENCE</scope>
</reference>
<dbReference type="EMBL" id="MT631186">
    <property type="protein sequence ID" value="QNO46359.1"/>
    <property type="molecule type" value="Genomic_DNA"/>
</dbReference>